<dbReference type="GO" id="GO:0043190">
    <property type="term" value="C:ATP-binding cassette (ABC) transporter complex"/>
    <property type="evidence" value="ECO:0007669"/>
    <property type="project" value="InterPro"/>
</dbReference>
<dbReference type="PROSITE" id="PS51257">
    <property type="entry name" value="PROKAR_LIPOPROTEIN"/>
    <property type="match status" value="1"/>
</dbReference>
<name>A0A212LVZ7_9FIRM</name>
<organism evidence="2">
    <name type="scientific">uncultured Sporomusa sp</name>
    <dbReference type="NCBI Taxonomy" id="307249"/>
    <lineage>
        <taxon>Bacteria</taxon>
        <taxon>Bacillati</taxon>
        <taxon>Bacillota</taxon>
        <taxon>Negativicutes</taxon>
        <taxon>Selenomonadales</taxon>
        <taxon>Sporomusaceae</taxon>
        <taxon>Sporomusa</taxon>
        <taxon>environmental samples</taxon>
    </lineage>
</organism>
<dbReference type="GO" id="GO:0022857">
    <property type="term" value="F:transmembrane transporter activity"/>
    <property type="evidence" value="ECO:0007669"/>
    <property type="project" value="InterPro"/>
</dbReference>
<dbReference type="EMBL" id="FMJE01000004">
    <property type="protein sequence ID" value="SCM81640.1"/>
    <property type="molecule type" value="Genomic_DNA"/>
</dbReference>
<dbReference type="RefSeq" id="WP_288184612.1">
    <property type="nucleotide sequence ID" value="NZ_LT608335.1"/>
</dbReference>
<accession>A0A212LVZ7</accession>
<feature type="domain" description="ABC-type glycine betaine transport system substrate-binding" evidence="1">
    <location>
        <begin position="31"/>
        <end position="297"/>
    </location>
</feature>
<dbReference type="Gene3D" id="3.40.190.10">
    <property type="entry name" value="Periplasmic binding protein-like II"/>
    <property type="match status" value="1"/>
</dbReference>
<dbReference type="SUPFAM" id="SSF53850">
    <property type="entry name" value="Periplasmic binding protein-like II"/>
    <property type="match status" value="1"/>
</dbReference>
<evidence type="ECO:0000313" key="2">
    <source>
        <dbReference type="EMBL" id="SCM81640.1"/>
    </source>
</evidence>
<gene>
    <name evidence="2" type="primary">opuCC</name>
    <name evidence="2" type="ORF">KL86SPO_40124</name>
</gene>
<protein>
    <submittedName>
        <fullName evidence="2">Glycine betaine/carnitine/choline-binding protein OpuCC</fullName>
    </submittedName>
</protein>
<proteinExistence type="predicted"/>
<evidence type="ECO:0000259" key="1">
    <source>
        <dbReference type="Pfam" id="PF04069"/>
    </source>
</evidence>
<reference evidence="2" key="1">
    <citation type="submission" date="2016-08" db="EMBL/GenBank/DDBJ databases">
        <authorList>
            <person name="Seilhamer J.J."/>
        </authorList>
    </citation>
    <scope>NUCLEOTIDE SEQUENCE</scope>
    <source>
        <strain evidence="2">86</strain>
    </source>
</reference>
<dbReference type="AlphaFoldDB" id="A0A212LVZ7"/>
<sequence>MRTRVLTIGLLLVLAVVFTGCGGMTGTKDTKTIKIGSQTFSEPKILAEMMKLLIEKNLGYKVEHVTNLSASTIVHQAMLNKEVDISTRYTGTEMTGPLGLEQPIFDRKQAFDFVQAEFGKRFNQTVFAPYGFENTYALTVRGDVAQKYGLTKASDLAPHAANMKLGTDTSFLDREADGYQALAQVYGFTFGKTYPMEIGLVYKAVKDEEVDTVIAYSTDARIRSFDLKVLTDDKNFFPPYEAVIIARNETLEQFTGVKEELAKLSGIIDTDTMTELNYLVDEKKMAPEKVALDFLTKKGLIK</sequence>
<dbReference type="Pfam" id="PF04069">
    <property type="entry name" value="OpuAC"/>
    <property type="match status" value="1"/>
</dbReference>
<dbReference type="InterPro" id="IPR007210">
    <property type="entry name" value="ABC_Gly_betaine_transp_sub-bd"/>
</dbReference>
<dbReference type="Gene3D" id="3.40.190.120">
    <property type="entry name" value="Osmoprotection protein (prox), domain 2"/>
    <property type="match status" value="1"/>
</dbReference>